<dbReference type="InterPro" id="IPR052910">
    <property type="entry name" value="ABC-Purine-Binding"/>
</dbReference>
<protein>
    <submittedName>
        <fullName evidence="3">Nucleoside-binding protein</fullName>
    </submittedName>
</protein>
<dbReference type="AlphaFoldDB" id="A0A1H0RNL8"/>
<dbReference type="PANTHER" id="PTHR43208">
    <property type="entry name" value="ABC TRANSPORTER SUBSTRATE-BINDING PROTEIN"/>
    <property type="match status" value="1"/>
</dbReference>
<gene>
    <name evidence="3" type="ORF">SAMN05216366_11326</name>
</gene>
<dbReference type="OrthoDB" id="9769871at2"/>
<evidence type="ECO:0000256" key="1">
    <source>
        <dbReference type="ARBA" id="ARBA00022729"/>
    </source>
</evidence>
<evidence type="ECO:0000313" key="4">
    <source>
        <dbReference type="Proteomes" id="UP000182412"/>
    </source>
</evidence>
<dbReference type="PANTHER" id="PTHR43208:SF1">
    <property type="entry name" value="ABC TRANSPORTER SUBSTRATE-BINDING PROTEIN"/>
    <property type="match status" value="1"/>
</dbReference>
<sequence length="363" mass="41079">MKRIFFIAFIILLAAMAGILLIHKSQVDTDVTANTTRVGVFINGKCQDRSWCQTHYEALESLKEELNLDILYKENAPGDCYAEIKELIQKDGCRIIIGCSFDYGEAMKKAAAEYPHIYFLNAGGVYHQANYSSFFGRMYQARYLSGIVAGQKTQTGELGYVAAFPNSQVIRGINAFTLGVRSVRPDAQVHVSYCKSWTDDEPALTACRKLLDNFPIDVLTVHTNSLTPHQEAENRGIWSIGYHRDNRDLFPHTYLSACVWNWQAYYREQIQTCLQGKFHGKQVWIDKDKGIVSLASLSPYVDMDTAMKVRAANERFGSRGFDVFYGPIKDNQGNLRINAGESMSDDEMLNAFDWYVEGVNVED</sequence>
<reference evidence="3 4" key="1">
    <citation type="submission" date="2016-10" db="EMBL/GenBank/DDBJ databases">
        <authorList>
            <person name="de Groot N.N."/>
        </authorList>
    </citation>
    <scope>NUCLEOTIDE SEQUENCE [LARGE SCALE GENOMIC DNA]</scope>
    <source>
        <strain evidence="3 4">S137</strain>
    </source>
</reference>
<organism evidence="3 4">
    <name type="scientific">Selenomonas ruminantium</name>
    <dbReference type="NCBI Taxonomy" id="971"/>
    <lineage>
        <taxon>Bacteria</taxon>
        <taxon>Bacillati</taxon>
        <taxon>Bacillota</taxon>
        <taxon>Negativicutes</taxon>
        <taxon>Selenomonadales</taxon>
        <taxon>Selenomonadaceae</taxon>
        <taxon>Selenomonas</taxon>
    </lineage>
</organism>
<dbReference type="Proteomes" id="UP000182412">
    <property type="component" value="Unassembled WGS sequence"/>
</dbReference>
<dbReference type="Gene3D" id="3.40.50.2300">
    <property type="match status" value="2"/>
</dbReference>
<dbReference type="InterPro" id="IPR003760">
    <property type="entry name" value="PnrA-like"/>
</dbReference>
<dbReference type="EMBL" id="FNJQ01000013">
    <property type="protein sequence ID" value="SDP31005.1"/>
    <property type="molecule type" value="Genomic_DNA"/>
</dbReference>
<dbReference type="RefSeq" id="WP_074572165.1">
    <property type="nucleotide sequence ID" value="NZ_FNJQ01000013.1"/>
</dbReference>
<name>A0A1H0RNL8_SELRU</name>
<dbReference type="GO" id="GO:0005886">
    <property type="term" value="C:plasma membrane"/>
    <property type="evidence" value="ECO:0007669"/>
    <property type="project" value="InterPro"/>
</dbReference>
<evidence type="ECO:0000259" key="2">
    <source>
        <dbReference type="Pfam" id="PF02608"/>
    </source>
</evidence>
<evidence type="ECO:0000313" key="3">
    <source>
        <dbReference type="EMBL" id="SDP31005.1"/>
    </source>
</evidence>
<dbReference type="CDD" id="cd19963">
    <property type="entry name" value="PBP1_BMP-like"/>
    <property type="match status" value="1"/>
</dbReference>
<proteinExistence type="predicted"/>
<dbReference type="Pfam" id="PF02608">
    <property type="entry name" value="Bmp"/>
    <property type="match status" value="1"/>
</dbReference>
<keyword evidence="1" id="KW-0732">Signal</keyword>
<accession>A0A1H0RNL8</accession>
<feature type="domain" description="ABC transporter substrate-binding protein PnrA-like" evidence="2">
    <location>
        <begin position="36"/>
        <end position="305"/>
    </location>
</feature>